<reference evidence="1 2" key="1">
    <citation type="submission" date="2020-07" db="EMBL/GenBank/DDBJ databases">
        <title>Moheibacter lacus sp. nov., a member of the family Flavobacteriaceae isolated from freshwater lake sediment.</title>
        <authorList>
            <person name="Liu Y."/>
        </authorList>
    </citation>
    <scope>NUCLEOTIDE SEQUENCE [LARGE SCALE GENOMIC DNA]</scope>
    <source>
        <strain evidence="1 2">BDHS18</strain>
    </source>
</reference>
<evidence type="ECO:0000313" key="2">
    <source>
        <dbReference type="Proteomes" id="UP000552241"/>
    </source>
</evidence>
<dbReference type="EMBL" id="JACDZE010000002">
    <property type="protein sequence ID" value="MBA5629758.1"/>
    <property type="molecule type" value="Genomic_DNA"/>
</dbReference>
<dbReference type="PANTHER" id="PTHR36454">
    <property type="entry name" value="LMO2823 PROTEIN"/>
    <property type="match status" value="1"/>
</dbReference>
<sequence length="414" mass="48220">MPQFKPFKGIRPVKEIAGFFSTKSVDNYSEEELVQEVTQNLDSFLHIIKPTWEESSLETDEKHKKVSHNLQEFLKTSKSDLDKPSFYIYQLTKPSKEQVRGIVGLVHMKDYEAGKIKKHEETLTKRVNLFANYLSNIHFHAEPVLLTYPHNQRIDLLMDVEMKRLPVAAFKDKQENQHQLWQVENRLNLQQIKDSIEKYETLYIADGHHRMESSLVYSQKMMEEIKGATDSDHYNYTMAMLVSDKELIIRDYNRLLKDLNEHDSTEFLNKLSEKFDIAERGENPFFPSKKHNLGLYLDGKFYSLFVKKENLTVQGLSELDTYLFEELVLKPILNIQDSRVDDRIDFIRGTGDLNGIKNIKAKVDAGKFRAGFFFYPVASHDLEKIADLGLKMPPKSTYIEPKPLSGLTIFQLKE</sequence>
<proteinExistence type="predicted"/>
<comment type="caution">
    <text evidence="1">The sequence shown here is derived from an EMBL/GenBank/DDBJ whole genome shotgun (WGS) entry which is preliminary data.</text>
</comment>
<name>A0A838ZKI2_9FLAO</name>
<dbReference type="PANTHER" id="PTHR36454:SF1">
    <property type="entry name" value="DUF1015 DOMAIN-CONTAINING PROTEIN"/>
    <property type="match status" value="1"/>
</dbReference>
<gene>
    <name evidence="1" type="ORF">HU137_08245</name>
</gene>
<dbReference type="RefSeq" id="WP_182043370.1">
    <property type="nucleotide sequence ID" value="NZ_JACDZE010000002.1"/>
</dbReference>
<dbReference type="Proteomes" id="UP000552241">
    <property type="component" value="Unassembled WGS sequence"/>
</dbReference>
<accession>A0A838ZKI2</accession>
<dbReference type="InterPro" id="IPR008323">
    <property type="entry name" value="UCP033563"/>
</dbReference>
<evidence type="ECO:0000313" key="1">
    <source>
        <dbReference type="EMBL" id="MBA5629758.1"/>
    </source>
</evidence>
<dbReference type="AlphaFoldDB" id="A0A838ZKI2"/>
<keyword evidence="2" id="KW-1185">Reference proteome</keyword>
<protein>
    <submittedName>
        <fullName evidence="1">DUF1015 domain-containing protein</fullName>
    </submittedName>
</protein>
<organism evidence="1 2">
    <name type="scientific">Moheibacter lacus</name>
    <dbReference type="NCBI Taxonomy" id="2745851"/>
    <lineage>
        <taxon>Bacteria</taxon>
        <taxon>Pseudomonadati</taxon>
        <taxon>Bacteroidota</taxon>
        <taxon>Flavobacteriia</taxon>
        <taxon>Flavobacteriales</taxon>
        <taxon>Weeksellaceae</taxon>
        <taxon>Moheibacter</taxon>
    </lineage>
</organism>
<dbReference type="Pfam" id="PF06245">
    <property type="entry name" value="DUF1015"/>
    <property type="match status" value="1"/>
</dbReference>
<dbReference type="PIRSF" id="PIRSF033563">
    <property type="entry name" value="UCP033563"/>
    <property type="match status" value="1"/>
</dbReference>